<organism evidence="4 5">
    <name type="scientific">Sphaerotilus microaerophilus</name>
    <dbReference type="NCBI Taxonomy" id="2914710"/>
    <lineage>
        <taxon>Bacteria</taxon>
        <taxon>Pseudomonadati</taxon>
        <taxon>Pseudomonadota</taxon>
        <taxon>Betaproteobacteria</taxon>
        <taxon>Burkholderiales</taxon>
        <taxon>Sphaerotilaceae</taxon>
        <taxon>Sphaerotilus</taxon>
    </lineage>
</organism>
<keyword evidence="1" id="KW-0472">Membrane</keyword>
<feature type="transmembrane region" description="Helical" evidence="1">
    <location>
        <begin position="421"/>
        <end position="444"/>
    </location>
</feature>
<feature type="transmembrane region" description="Helical" evidence="1">
    <location>
        <begin position="45"/>
        <end position="63"/>
    </location>
</feature>
<dbReference type="InterPro" id="IPR049177">
    <property type="entry name" value="MgtC_SapB_SrpB_YhiD_N"/>
</dbReference>
<feature type="transmembrane region" description="Helical" evidence="1">
    <location>
        <begin position="356"/>
        <end position="376"/>
    </location>
</feature>
<evidence type="ECO:0008006" key="6">
    <source>
        <dbReference type="Google" id="ProtNLM"/>
    </source>
</evidence>
<feature type="transmembrane region" description="Helical" evidence="1">
    <location>
        <begin position="327"/>
        <end position="344"/>
    </location>
</feature>
<proteinExistence type="predicted"/>
<gene>
    <name evidence="4" type="ORF">CATMQ487_03540</name>
</gene>
<dbReference type="PANTHER" id="PTHR39084">
    <property type="entry name" value="MEMBRANE PROTEIN-RELATED"/>
    <property type="match status" value="1"/>
</dbReference>
<dbReference type="RefSeq" id="WP_251971675.1">
    <property type="nucleotide sequence ID" value="NZ_AP025730.1"/>
</dbReference>
<feature type="transmembrane region" description="Helical" evidence="1">
    <location>
        <begin position="185"/>
        <end position="203"/>
    </location>
</feature>
<name>A0ABN6PED3_9BURK</name>
<feature type="transmembrane region" description="Helical" evidence="1">
    <location>
        <begin position="212"/>
        <end position="232"/>
    </location>
</feature>
<feature type="domain" description="MgtC/SapB/SrpB/YhiD N-terminal" evidence="2">
    <location>
        <begin position="17"/>
        <end position="142"/>
    </location>
</feature>
<accession>A0ABN6PED3</accession>
<feature type="transmembrane region" description="Helical" evidence="1">
    <location>
        <begin position="152"/>
        <end position="170"/>
    </location>
</feature>
<feature type="transmembrane region" description="Helical" evidence="1">
    <location>
        <begin position="69"/>
        <end position="90"/>
    </location>
</feature>
<sequence>MPFDSSTLPIDPAVVGLAAALAVGLVIGLERGWREREQAEGSRVAGLRTFALIGLFGGVAAQLRGPFGAWPLAAGLLALALVTVVSYSAWVRSSGRLSATTTVAALLTFVLGALAASGSPALAAGVAVVVAVLLDLKSTLHRWLRRIEQRELSAALQMLVLSVVILPLLPDRGYGPYEALNPYRLWWAVVLVSGLSLGGHVAMRASGPQRGLLWTGLLGGLASSTAATLTLARQARQDPALRRAAAAGILAACGVMFLRMTLIAVSLQPALGRALAAPLLAAGATLLALALLQWRRLGGLWHSTSVHDEAPAGTDGGAENEPQPFDLSVALGFAAFLGAMAVLGRAAHELFGTTGLYGLALASGVADVDAILITLARMQAGGNLAMGAAVAATLLAAASNQVSKAGIAWVSGGAALGRRVALGYALATLAAALGAGLAALAGWLG</sequence>
<feature type="transmembrane region" description="Helical" evidence="1">
    <location>
        <begin position="12"/>
        <end position="33"/>
    </location>
</feature>
<dbReference type="Proteomes" id="UP001057498">
    <property type="component" value="Chromosome"/>
</dbReference>
<evidence type="ECO:0000313" key="4">
    <source>
        <dbReference type="EMBL" id="BDI03384.1"/>
    </source>
</evidence>
<dbReference type="InterPro" id="IPR025105">
    <property type="entry name" value="DUF4010"/>
</dbReference>
<evidence type="ECO:0000259" key="3">
    <source>
        <dbReference type="Pfam" id="PF13194"/>
    </source>
</evidence>
<protein>
    <recommendedName>
        <fullName evidence="6">DUF4010 domain-containing protein</fullName>
    </recommendedName>
</protein>
<dbReference type="EMBL" id="AP025730">
    <property type="protein sequence ID" value="BDI03384.1"/>
    <property type="molecule type" value="Genomic_DNA"/>
</dbReference>
<evidence type="ECO:0000256" key="1">
    <source>
        <dbReference type="SAM" id="Phobius"/>
    </source>
</evidence>
<feature type="transmembrane region" description="Helical" evidence="1">
    <location>
        <begin position="382"/>
        <end position="400"/>
    </location>
</feature>
<evidence type="ECO:0000313" key="5">
    <source>
        <dbReference type="Proteomes" id="UP001057498"/>
    </source>
</evidence>
<feature type="domain" description="DUF4010" evidence="3">
    <location>
        <begin position="190"/>
        <end position="412"/>
    </location>
</feature>
<feature type="transmembrane region" description="Helical" evidence="1">
    <location>
        <begin position="121"/>
        <end position="140"/>
    </location>
</feature>
<evidence type="ECO:0000259" key="2">
    <source>
        <dbReference type="Pfam" id="PF02308"/>
    </source>
</evidence>
<keyword evidence="5" id="KW-1185">Reference proteome</keyword>
<dbReference type="PANTHER" id="PTHR39084:SF1">
    <property type="entry name" value="DUF4010 DOMAIN-CONTAINING PROTEIN"/>
    <property type="match status" value="1"/>
</dbReference>
<dbReference type="Pfam" id="PF02308">
    <property type="entry name" value="MgtC"/>
    <property type="match status" value="1"/>
</dbReference>
<feature type="transmembrane region" description="Helical" evidence="1">
    <location>
        <begin position="244"/>
        <end position="267"/>
    </location>
</feature>
<reference evidence="4" key="1">
    <citation type="submission" date="2022-04" db="EMBL/GenBank/DDBJ databases">
        <title>Whole genome sequence of Sphaerotilus sp. FB-5.</title>
        <authorList>
            <person name="Takeda M."/>
            <person name="Narihara S."/>
            <person name="Akimoto M."/>
            <person name="Akimoto R."/>
            <person name="Nishiyashiki S."/>
            <person name="Murakami T."/>
        </authorList>
    </citation>
    <scope>NUCLEOTIDE SEQUENCE</scope>
    <source>
        <strain evidence="4">FB-5</strain>
    </source>
</reference>
<dbReference type="Pfam" id="PF13194">
    <property type="entry name" value="DUF4010"/>
    <property type="match status" value="1"/>
</dbReference>
<feature type="transmembrane region" description="Helical" evidence="1">
    <location>
        <begin position="274"/>
        <end position="294"/>
    </location>
</feature>
<keyword evidence="1" id="KW-1133">Transmembrane helix</keyword>
<keyword evidence="1" id="KW-0812">Transmembrane</keyword>